<dbReference type="Gene3D" id="2.130.10.10">
    <property type="entry name" value="YVTN repeat-like/Quinoprotein amine dehydrogenase"/>
    <property type="match status" value="2"/>
</dbReference>
<keyword evidence="2 6" id="KW-0853">WD repeat</keyword>
<dbReference type="InterPro" id="IPR051243">
    <property type="entry name" value="PcG_WD-repeat"/>
</dbReference>
<dbReference type="Pfam" id="PF00400">
    <property type="entry name" value="WD40"/>
    <property type="match status" value="1"/>
</dbReference>
<name>A0AAD3DN87_9CHLO</name>
<feature type="region of interest" description="Disordered" evidence="7">
    <location>
        <begin position="68"/>
        <end position="154"/>
    </location>
</feature>
<dbReference type="PANTHER" id="PTHR10253">
    <property type="entry name" value="POLYCOMB PROTEIN"/>
    <property type="match status" value="1"/>
</dbReference>
<keyword evidence="3" id="KW-0677">Repeat</keyword>
<evidence type="ECO:0000256" key="1">
    <source>
        <dbReference type="ARBA" id="ARBA00008075"/>
    </source>
</evidence>
<feature type="repeat" description="WD" evidence="6">
    <location>
        <begin position="194"/>
        <end position="236"/>
    </location>
</feature>
<comment type="caution">
    <text evidence="8">The sequence shown here is derived from an EMBL/GenBank/DDBJ whole genome shotgun (WGS) entry which is preliminary data.</text>
</comment>
<evidence type="ECO:0000256" key="3">
    <source>
        <dbReference type="ARBA" id="ARBA00022737"/>
    </source>
</evidence>
<protein>
    <submittedName>
        <fullName evidence="8">Uncharacterized protein</fullName>
    </submittedName>
</protein>
<evidence type="ECO:0000256" key="4">
    <source>
        <dbReference type="ARBA" id="ARBA00023015"/>
    </source>
</evidence>
<dbReference type="InterPro" id="IPR036322">
    <property type="entry name" value="WD40_repeat_dom_sf"/>
</dbReference>
<dbReference type="SMART" id="SM00320">
    <property type="entry name" value="WD40"/>
    <property type="match status" value="2"/>
</dbReference>
<organism evidence="8 9">
    <name type="scientific">Astrephomene gubernaculifera</name>
    <dbReference type="NCBI Taxonomy" id="47775"/>
    <lineage>
        <taxon>Eukaryota</taxon>
        <taxon>Viridiplantae</taxon>
        <taxon>Chlorophyta</taxon>
        <taxon>core chlorophytes</taxon>
        <taxon>Chlorophyceae</taxon>
        <taxon>CS clade</taxon>
        <taxon>Chlamydomonadales</taxon>
        <taxon>Astrephomenaceae</taxon>
        <taxon>Astrephomene</taxon>
    </lineage>
</organism>
<evidence type="ECO:0000313" key="8">
    <source>
        <dbReference type="EMBL" id="GFR44999.1"/>
    </source>
</evidence>
<dbReference type="EMBL" id="BMAR01000009">
    <property type="protein sequence ID" value="GFR44999.1"/>
    <property type="molecule type" value="Genomic_DNA"/>
</dbReference>
<comment type="similarity">
    <text evidence="1">Belongs to the WD repeat ESC family.</text>
</comment>
<dbReference type="AlphaFoldDB" id="A0AAD3DN87"/>
<accession>A0AAD3DN87</accession>
<keyword evidence="9" id="KW-1185">Reference proteome</keyword>
<keyword evidence="5" id="KW-0804">Transcription</keyword>
<dbReference type="PROSITE" id="PS50082">
    <property type="entry name" value="WD_REPEATS_2"/>
    <property type="match status" value="1"/>
</dbReference>
<evidence type="ECO:0000313" key="9">
    <source>
        <dbReference type="Proteomes" id="UP001054857"/>
    </source>
</evidence>
<dbReference type="PROSITE" id="PS50294">
    <property type="entry name" value="WD_REPEATS_REGION"/>
    <property type="match status" value="1"/>
</dbReference>
<feature type="non-terminal residue" evidence="8">
    <location>
        <position position="1"/>
    </location>
</feature>
<dbReference type="Proteomes" id="UP001054857">
    <property type="component" value="Unassembled WGS sequence"/>
</dbReference>
<reference evidence="8 9" key="1">
    <citation type="journal article" date="2021" name="Sci. Rep.">
        <title>Genome sequencing of the multicellular alga Astrephomene provides insights into convergent evolution of germ-soma differentiation.</title>
        <authorList>
            <person name="Yamashita S."/>
            <person name="Yamamoto K."/>
            <person name="Matsuzaki R."/>
            <person name="Suzuki S."/>
            <person name="Yamaguchi H."/>
            <person name="Hirooka S."/>
            <person name="Minakuchi Y."/>
            <person name="Miyagishima S."/>
            <person name="Kawachi M."/>
            <person name="Toyoda A."/>
            <person name="Nozaki H."/>
        </authorList>
    </citation>
    <scope>NUCLEOTIDE SEQUENCE [LARGE SCALE GENOMIC DNA]</scope>
    <source>
        <strain evidence="8 9">NIES-4017</strain>
    </source>
</reference>
<feature type="compositionally biased region" description="Low complexity" evidence="7">
    <location>
        <begin position="89"/>
        <end position="140"/>
    </location>
</feature>
<evidence type="ECO:0000256" key="5">
    <source>
        <dbReference type="ARBA" id="ARBA00023163"/>
    </source>
</evidence>
<proteinExistence type="inferred from homology"/>
<keyword evidence="4" id="KW-0805">Transcription regulation</keyword>
<evidence type="ECO:0000256" key="7">
    <source>
        <dbReference type="SAM" id="MobiDB-lite"/>
    </source>
</evidence>
<dbReference type="InterPro" id="IPR015943">
    <property type="entry name" value="WD40/YVTN_repeat-like_dom_sf"/>
</dbReference>
<dbReference type="SUPFAM" id="SSF50978">
    <property type="entry name" value="WD40 repeat-like"/>
    <property type="match status" value="1"/>
</dbReference>
<dbReference type="InterPro" id="IPR001680">
    <property type="entry name" value="WD40_rpt"/>
</dbReference>
<evidence type="ECO:0000256" key="6">
    <source>
        <dbReference type="PROSITE-ProRule" id="PRU00221"/>
    </source>
</evidence>
<gene>
    <name evidence="8" type="ORF">Agub_g6309</name>
</gene>
<evidence type="ECO:0000256" key="2">
    <source>
        <dbReference type="ARBA" id="ARBA00022574"/>
    </source>
</evidence>
<sequence>MDTAQAARPKYKYAGSLHEGHKEAIFCVAFNTCDLAHRDVFATVGHCRVSIYRLLPAGQFQVLQVYEDEDGSPGSQSRPKRKAPPALHDPSTPSAADPTSAPTATAALANTADAATSAVDPNAPATAANPATDAYTAPRGTSGGTGSSSSGGERFHCCKWSRDPDSGAALLLAAGRKALVRVLDVSRGQLVHTFSGHGQDINDIAVHPQRPHLFLTGSDDCSVRLWNYRSRTCVAVFAGEGGHKNKVLTLDFHPW</sequence>